<evidence type="ECO:0000313" key="3">
    <source>
        <dbReference type="Proteomes" id="UP000054937"/>
    </source>
</evidence>
<evidence type="ECO:0000313" key="2">
    <source>
        <dbReference type="EMBL" id="KRW99853.1"/>
    </source>
</evidence>
<name>A0A0V0QC86_PSEPJ</name>
<keyword evidence="1" id="KW-0175">Coiled coil</keyword>
<comment type="caution">
    <text evidence="2">The sequence shown here is derived from an EMBL/GenBank/DDBJ whole genome shotgun (WGS) entry which is preliminary data.</text>
</comment>
<protein>
    <submittedName>
        <fullName evidence="2">Uncharacterized protein</fullName>
    </submittedName>
</protein>
<keyword evidence="3" id="KW-1185">Reference proteome</keyword>
<proteinExistence type="predicted"/>
<sequence length="617" mass="74610">MIQKYQQALKNIQNSLNIESQNISQHKNQELNEILELIIEDYLQISKKPTKNQINYEIQKKNLLNLIEQTIQFLDLILEANQSNIQKNALYILRTQEKIFQPTFFQQKFTYIYLNYLYYSAIYQSECLDFDQSIFLLLKGINYQEIENQDTSQLIRNCQYLCKLLQKNKDYDLIEKYTKIMIKAIKDEILLMIDNEQQQNIERSQNLIKSQIKQKNQKIEKRSIQIIICLINLSEVYQIQQKKSQIIDEYKEILKSFEFLLNIKEQTIVEMEDFLNFVEQIIDTLFVLSETQLQLHNHVAAMQNLEKAKLIIQDILPKDNSRQKSKLQEKVELKIKNTQKIIYNSFRPIHFQQKEIDRIYQELQKLKKSQHYQPLLIKYKRSLLAVQFFEISKLHKNLILRKDNLQTSLNLINEFNLTENDEKTLKLKKQVTKEIPEIEQKILFEQENDQKLIQQLQKLNKYTQNLTKLTQNLQTYINETKNKYAKYVRLLAASYCNLAQQQEKINDYLQAEHNYCNAFYSIKQYIPEQQHLLEIYQNYYDEFQDKNNIKNQSLYQTNIQYKQQDQSFQDKSERLDYIQEQFLLQNNEEVLYQNSFQQNQEFPIPKMKNYYHFKPQK</sequence>
<evidence type="ECO:0000256" key="1">
    <source>
        <dbReference type="SAM" id="Coils"/>
    </source>
</evidence>
<dbReference type="InParanoid" id="A0A0V0QC86"/>
<organism evidence="2 3">
    <name type="scientific">Pseudocohnilembus persalinus</name>
    <name type="common">Ciliate</name>
    <dbReference type="NCBI Taxonomy" id="266149"/>
    <lineage>
        <taxon>Eukaryota</taxon>
        <taxon>Sar</taxon>
        <taxon>Alveolata</taxon>
        <taxon>Ciliophora</taxon>
        <taxon>Intramacronucleata</taxon>
        <taxon>Oligohymenophorea</taxon>
        <taxon>Scuticociliatia</taxon>
        <taxon>Philasterida</taxon>
        <taxon>Pseudocohnilembidae</taxon>
        <taxon>Pseudocohnilembus</taxon>
    </lineage>
</organism>
<dbReference type="EMBL" id="LDAU01000203">
    <property type="protein sequence ID" value="KRW99853.1"/>
    <property type="molecule type" value="Genomic_DNA"/>
</dbReference>
<feature type="coiled-coil region" evidence="1">
    <location>
        <begin position="452"/>
        <end position="479"/>
    </location>
</feature>
<gene>
    <name evidence="2" type="ORF">PPERSA_10972</name>
</gene>
<dbReference type="AlphaFoldDB" id="A0A0V0QC86"/>
<accession>A0A0V0QC86</accession>
<feature type="coiled-coil region" evidence="1">
    <location>
        <begin position="2"/>
        <end position="29"/>
    </location>
</feature>
<reference evidence="2 3" key="1">
    <citation type="journal article" date="2015" name="Sci. Rep.">
        <title>Genome of the facultative scuticociliatosis pathogen Pseudocohnilembus persalinus provides insight into its virulence through horizontal gene transfer.</title>
        <authorList>
            <person name="Xiong J."/>
            <person name="Wang G."/>
            <person name="Cheng J."/>
            <person name="Tian M."/>
            <person name="Pan X."/>
            <person name="Warren A."/>
            <person name="Jiang C."/>
            <person name="Yuan D."/>
            <person name="Miao W."/>
        </authorList>
    </citation>
    <scope>NUCLEOTIDE SEQUENCE [LARGE SCALE GENOMIC DNA]</scope>
    <source>
        <strain evidence="2">36N120E</strain>
    </source>
</reference>
<dbReference type="Proteomes" id="UP000054937">
    <property type="component" value="Unassembled WGS sequence"/>
</dbReference>